<keyword evidence="4" id="KW-0808">Transferase</keyword>
<dbReference type="PANTHER" id="PTHR45919:SF1">
    <property type="entry name" value="GDP-MAN:MAN(3)GLCNAC(2)-PP-DOL ALPHA-1,2-MANNOSYLTRANSFERASE"/>
    <property type="match status" value="1"/>
</dbReference>
<feature type="domain" description="Glycosyl transferase family 1" evidence="3">
    <location>
        <begin position="104"/>
        <end position="286"/>
    </location>
</feature>
<dbReference type="GO" id="GO:0004377">
    <property type="term" value="F:GDP-Man:Man(3)GlcNAc(2)-PP-Dol alpha-1,2-mannosyltransferase activity"/>
    <property type="evidence" value="ECO:0007669"/>
    <property type="project" value="InterPro"/>
</dbReference>
<reference evidence="4" key="1">
    <citation type="journal article" date="2011" name="Plant Physiol.">
        <title>Development of Cellulosic Secondary Walls in Flax Fibers Requires {beta}-Galactosidase.</title>
        <authorList>
            <person name="Roach M.J."/>
            <person name="Mokshina N.Y."/>
            <person name="Badhan A."/>
            <person name="Snegireva A.V."/>
            <person name="Hobson N."/>
            <person name="Deyholos M.K."/>
            <person name="Gorshkova T.A."/>
        </authorList>
    </citation>
    <scope>NUCLEOTIDE SEQUENCE</scope>
</reference>
<proteinExistence type="predicted"/>
<dbReference type="Gene3D" id="3.40.50.2000">
    <property type="entry name" value="Glycogen Phosphorylase B"/>
    <property type="match status" value="1"/>
</dbReference>
<accession>F6LC69</accession>
<evidence type="ECO:0000256" key="2">
    <source>
        <dbReference type="SAM" id="SignalP"/>
    </source>
</evidence>
<dbReference type="Pfam" id="PF00534">
    <property type="entry name" value="Glycos_transf_1"/>
    <property type="match status" value="1"/>
</dbReference>
<evidence type="ECO:0000313" key="4">
    <source>
        <dbReference type="EMBL" id="AEG76894.1"/>
    </source>
</evidence>
<dbReference type="InterPro" id="IPR001296">
    <property type="entry name" value="Glyco_trans_1"/>
</dbReference>
<dbReference type="SUPFAM" id="SSF53756">
    <property type="entry name" value="UDP-Glycosyltransferase/glycogen phosphorylase"/>
    <property type="match status" value="1"/>
</dbReference>
<dbReference type="InterPro" id="IPR038013">
    <property type="entry name" value="ALG11"/>
</dbReference>
<dbReference type="GO" id="GO:0006487">
    <property type="term" value="P:protein N-linked glycosylation"/>
    <property type="evidence" value="ECO:0007669"/>
    <property type="project" value="TreeGrafter"/>
</dbReference>
<dbReference type="EMBL" id="HQ902252">
    <property type="protein sequence ID" value="AEG76894.1"/>
    <property type="molecule type" value="Genomic_DNA"/>
</dbReference>
<keyword evidence="1" id="KW-0328">Glycosyltransferase</keyword>
<keyword evidence="2" id="KW-0732">Signal</keyword>
<dbReference type="PANTHER" id="PTHR45919">
    <property type="entry name" value="GDP-MAN:MAN(3)GLCNAC(2)-PP-DOL ALPHA-1,2-MANNOSYLTRANSFERASE"/>
    <property type="match status" value="1"/>
</dbReference>
<dbReference type="GO" id="GO:0005789">
    <property type="term" value="C:endoplasmic reticulum membrane"/>
    <property type="evidence" value="ECO:0007669"/>
    <property type="project" value="TreeGrafter"/>
</dbReference>
<organism evidence="4">
    <name type="scientific">Linum usitatissimum</name>
    <name type="common">Flax</name>
    <name type="synonym">Linum humile</name>
    <dbReference type="NCBI Taxonomy" id="4006"/>
    <lineage>
        <taxon>Eukaryota</taxon>
        <taxon>Viridiplantae</taxon>
        <taxon>Streptophyta</taxon>
        <taxon>Embryophyta</taxon>
        <taxon>Tracheophyta</taxon>
        <taxon>Spermatophyta</taxon>
        <taxon>Magnoliopsida</taxon>
        <taxon>eudicotyledons</taxon>
        <taxon>Gunneridae</taxon>
        <taxon>Pentapetalae</taxon>
        <taxon>rosids</taxon>
        <taxon>fabids</taxon>
        <taxon>Malpighiales</taxon>
        <taxon>Linaceae</taxon>
        <taxon>Linum</taxon>
    </lineage>
</organism>
<evidence type="ECO:0000256" key="1">
    <source>
        <dbReference type="ARBA" id="ARBA00022676"/>
    </source>
</evidence>
<feature type="chain" id="PRO_5003338299" evidence="2">
    <location>
        <begin position="22"/>
        <end position="318"/>
    </location>
</feature>
<evidence type="ECO:0000259" key="3">
    <source>
        <dbReference type="Pfam" id="PF00534"/>
    </source>
</evidence>
<feature type="signal peptide" evidence="2">
    <location>
        <begin position="1"/>
        <end position="21"/>
    </location>
</feature>
<dbReference type="AlphaFoldDB" id="F6LC69"/>
<sequence>MATITLLILSLLSSLIFSISSFIVFHVLTSPRNCQKSVGFFHSYTNDGGGGGGERVLWCASLDMVNSFWTRSHIEKLWCIPNRIKRVYPPCDTSGLQVLPLDRPAGTPVFISVAQFRPEKAHPLQLEAFSLALARLDAELPRPKLQFVGSCRNKADEERLQNLKDKAIELKIDGDAYLFNACSVIVNLYWTSTLTWDLIKLLGSAVAGLHSMIDEHFGISVVEYMAAGAIPIAHNSTGPKMGIVLEEDGEPTGFLAETVEEFADAILKVVKMPEPGRLKMAADARRRAGKFSEQRFYENLKTSIRPVLVPSVSSTNTR</sequence>
<name>F6LC69_LINUS</name>
<protein>
    <submittedName>
        <fullName evidence="4">Putative glycosyl transferase family 1 protein</fullName>
    </submittedName>
</protein>